<proteinExistence type="predicted"/>
<evidence type="ECO:0000313" key="3">
    <source>
        <dbReference type="Proteomes" id="UP000813461"/>
    </source>
</evidence>
<feature type="region of interest" description="Disordered" evidence="1">
    <location>
        <begin position="406"/>
        <end position="425"/>
    </location>
</feature>
<organism evidence="2 3">
    <name type="scientific">Paraphoma chrysanthemicola</name>
    <dbReference type="NCBI Taxonomy" id="798071"/>
    <lineage>
        <taxon>Eukaryota</taxon>
        <taxon>Fungi</taxon>
        <taxon>Dikarya</taxon>
        <taxon>Ascomycota</taxon>
        <taxon>Pezizomycotina</taxon>
        <taxon>Dothideomycetes</taxon>
        <taxon>Pleosporomycetidae</taxon>
        <taxon>Pleosporales</taxon>
        <taxon>Pleosporineae</taxon>
        <taxon>Phaeosphaeriaceae</taxon>
        <taxon>Paraphoma</taxon>
    </lineage>
</organism>
<keyword evidence="3" id="KW-1185">Reference proteome</keyword>
<protein>
    <submittedName>
        <fullName evidence="2">Uncharacterized protein</fullName>
    </submittedName>
</protein>
<dbReference type="AlphaFoldDB" id="A0A8K0R0W7"/>
<accession>A0A8K0R0W7</accession>
<gene>
    <name evidence="2" type="ORF">FB567DRAFT_605670</name>
</gene>
<reference evidence="2" key="1">
    <citation type="journal article" date="2021" name="Nat. Commun.">
        <title>Genetic determinants of endophytism in the Arabidopsis root mycobiome.</title>
        <authorList>
            <person name="Mesny F."/>
            <person name="Miyauchi S."/>
            <person name="Thiergart T."/>
            <person name="Pickel B."/>
            <person name="Atanasova L."/>
            <person name="Karlsson M."/>
            <person name="Huettel B."/>
            <person name="Barry K.W."/>
            <person name="Haridas S."/>
            <person name="Chen C."/>
            <person name="Bauer D."/>
            <person name="Andreopoulos W."/>
            <person name="Pangilinan J."/>
            <person name="LaButti K."/>
            <person name="Riley R."/>
            <person name="Lipzen A."/>
            <person name="Clum A."/>
            <person name="Drula E."/>
            <person name="Henrissat B."/>
            <person name="Kohler A."/>
            <person name="Grigoriev I.V."/>
            <person name="Martin F.M."/>
            <person name="Hacquard S."/>
        </authorList>
    </citation>
    <scope>NUCLEOTIDE SEQUENCE</scope>
    <source>
        <strain evidence="2">MPI-SDFR-AT-0120</strain>
    </source>
</reference>
<dbReference type="Proteomes" id="UP000813461">
    <property type="component" value="Unassembled WGS sequence"/>
</dbReference>
<comment type="caution">
    <text evidence="2">The sequence shown here is derived from an EMBL/GenBank/DDBJ whole genome shotgun (WGS) entry which is preliminary data.</text>
</comment>
<feature type="compositionally biased region" description="Polar residues" evidence="1">
    <location>
        <begin position="416"/>
        <end position="425"/>
    </location>
</feature>
<evidence type="ECO:0000313" key="2">
    <source>
        <dbReference type="EMBL" id="KAH7082320.1"/>
    </source>
</evidence>
<name>A0A8K0R0W7_9PLEO</name>
<dbReference type="EMBL" id="JAGMVJ010000014">
    <property type="protein sequence ID" value="KAH7082320.1"/>
    <property type="molecule type" value="Genomic_DNA"/>
</dbReference>
<dbReference type="OrthoDB" id="3798868at2759"/>
<sequence>MVLYHPDGRVDKAHEDYLERQAQEDATKNNYDDQIDVVKNKLKARMPSEEDSRVQIVVDEQHFKELYYHQDSELKPGVLPPFDNIEEGTYPKDKTGLDRNTLIACSSTAEDYFAYEPDGNALHLPVCYPRKRNLRDIDNQMALIRGQEIENYLVPWLQEIERHVLANSKDPKTRPVTKGALKELKAALPEIRIPEELLEKIHLYNVMLQLGIRSYFQRPLIDALVLHMYRTRLNQCHLDTLELTVCRFYSRGIAVLDPVLNHLIGTYAFRSLNDRQNPRPSPAHRSLPDDMDEAEDERLDTELYLPKGTKRLWLDYSNVRPNDRTRYPNDTVILPPRLEVLAHCIRHWSGVRRNGSTVAAHTGYPLNVGRVRKYYRRGPTSPIRHAAGDKGVHYVDYSTYRLRKTTRYSSHGPGSVTDSESQENT</sequence>
<evidence type="ECO:0000256" key="1">
    <source>
        <dbReference type="SAM" id="MobiDB-lite"/>
    </source>
</evidence>